<protein>
    <submittedName>
        <fullName evidence="1">Uncharacterized protein</fullName>
    </submittedName>
</protein>
<dbReference type="AlphaFoldDB" id="A0A9P0K502"/>
<name>A0A9P0K502_ACAOB</name>
<proteinExistence type="predicted"/>
<sequence length="38" mass="4280">MLSGVCRNIVPISCKTISMSEQTISRRIPEHSVISCFR</sequence>
<accession>A0A9P0K502</accession>
<evidence type="ECO:0000313" key="2">
    <source>
        <dbReference type="Proteomes" id="UP001152888"/>
    </source>
</evidence>
<reference evidence="1" key="1">
    <citation type="submission" date="2022-03" db="EMBL/GenBank/DDBJ databases">
        <authorList>
            <person name="Sayadi A."/>
        </authorList>
    </citation>
    <scope>NUCLEOTIDE SEQUENCE</scope>
</reference>
<dbReference type="Proteomes" id="UP001152888">
    <property type="component" value="Unassembled WGS sequence"/>
</dbReference>
<keyword evidence="2" id="KW-1185">Reference proteome</keyword>
<evidence type="ECO:0000313" key="1">
    <source>
        <dbReference type="EMBL" id="CAH1964439.1"/>
    </source>
</evidence>
<comment type="caution">
    <text evidence="1">The sequence shown here is derived from an EMBL/GenBank/DDBJ whole genome shotgun (WGS) entry which is preliminary data.</text>
</comment>
<dbReference type="EMBL" id="CAKOFQ010006715">
    <property type="protein sequence ID" value="CAH1964439.1"/>
    <property type="molecule type" value="Genomic_DNA"/>
</dbReference>
<gene>
    <name evidence="1" type="ORF">ACAOBT_LOCUS5800</name>
</gene>
<organism evidence="1 2">
    <name type="scientific">Acanthoscelides obtectus</name>
    <name type="common">Bean weevil</name>
    <name type="synonym">Bruchus obtectus</name>
    <dbReference type="NCBI Taxonomy" id="200917"/>
    <lineage>
        <taxon>Eukaryota</taxon>
        <taxon>Metazoa</taxon>
        <taxon>Ecdysozoa</taxon>
        <taxon>Arthropoda</taxon>
        <taxon>Hexapoda</taxon>
        <taxon>Insecta</taxon>
        <taxon>Pterygota</taxon>
        <taxon>Neoptera</taxon>
        <taxon>Endopterygota</taxon>
        <taxon>Coleoptera</taxon>
        <taxon>Polyphaga</taxon>
        <taxon>Cucujiformia</taxon>
        <taxon>Chrysomeloidea</taxon>
        <taxon>Chrysomelidae</taxon>
        <taxon>Bruchinae</taxon>
        <taxon>Bruchini</taxon>
        <taxon>Acanthoscelides</taxon>
    </lineage>
</organism>